<dbReference type="PANTHER" id="PTHR43811:SF19">
    <property type="entry name" value="39 KDA FK506-BINDING NUCLEAR PROTEIN"/>
    <property type="match status" value="1"/>
</dbReference>
<evidence type="ECO:0000256" key="5">
    <source>
        <dbReference type="PROSITE-ProRule" id="PRU00277"/>
    </source>
</evidence>
<protein>
    <recommendedName>
        <fullName evidence="6">Peptidyl-prolyl cis-trans isomerase</fullName>
        <ecNumber evidence="6">5.2.1.8</ecNumber>
    </recommendedName>
</protein>
<reference evidence="9 10" key="1">
    <citation type="submission" date="2020-01" db="EMBL/GenBank/DDBJ databases">
        <title>Genome analysis.</title>
        <authorList>
            <person name="Wu S."/>
            <person name="Wang G."/>
        </authorList>
    </citation>
    <scope>NUCLEOTIDE SEQUENCE [LARGE SCALE GENOMIC DNA]</scope>
    <source>
        <strain evidence="9 10">SYL130</strain>
    </source>
</reference>
<evidence type="ECO:0000259" key="8">
    <source>
        <dbReference type="PROSITE" id="PS50059"/>
    </source>
</evidence>
<accession>A0ABW9ZSN8</accession>
<dbReference type="InterPro" id="IPR001179">
    <property type="entry name" value="PPIase_FKBP_dom"/>
</dbReference>
<sequence>MKKILGSLLILSLLLLNSCGKADTGCQPIPVANEKVQLQAYATANGITASENPNGFLYEIIAPGSGPAITVNNTVSVVYTGKLMDGTVFTSVAVSQDWQLSSVIDGWKLGIPLIRKGGRIKLIIPSALAYSCGGNLPAIPGNAPIFFDITVNDVK</sequence>
<comment type="caution">
    <text evidence="9">The sequence shown here is derived from an EMBL/GenBank/DDBJ whole genome shotgun (WGS) entry which is preliminary data.</text>
</comment>
<feature type="chain" id="PRO_5047504373" description="Peptidyl-prolyl cis-trans isomerase" evidence="7">
    <location>
        <begin position="23"/>
        <end position="155"/>
    </location>
</feature>
<dbReference type="InterPro" id="IPR046357">
    <property type="entry name" value="PPIase_dom_sf"/>
</dbReference>
<keyword evidence="4 5" id="KW-0413">Isomerase</keyword>
<evidence type="ECO:0000256" key="6">
    <source>
        <dbReference type="RuleBase" id="RU003915"/>
    </source>
</evidence>
<evidence type="ECO:0000256" key="7">
    <source>
        <dbReference type="SAM" id="SignalP"/>
    </source>
</evidence>
<evidence type="ECO:0000313" key="9">
    <source>
        <dbReference type="EMBL" id="NCI50148.1"/>
    </source>
</evidence>
<proteinExistence type="inferred from homology"/>
<keyword evidence="3 5" id="KW-0697">Rotamase</keyword>
<dbReference type="EMBL" id="JAACJS010000012">
    <property type="protein sequence ID" value="NCI50148.1"/>
    <property type="molecule type" value="Genomic_DNA"/>
</dbReference>
<evidence type="ECO:0000256" key="1">
    <source>
        <dbReference type="ARBA" id="ARBA00000971"/>
    </source>
</evidence>
<name>A0ABW9ZSN8_9BACT</name>
<dbReference type="PANTHER" id="PTHR43811">
    <property type="entry name" value="FKBP-TYPE PEPTIDYL-PROLYL CIS-TRANS ISOMERASE FKPA"/>
    <property type="match status" value="1"/>
</dbReference>
<dbReference type="Proteomes" id="UP000753802">
    <property type="component" value="Unassembled WGS sequence"/>
</dbReference>
<evidence type="ECO:0000256" key="4">
    <source>
        <dbReference type="ARBA" id="ARBA00023235"/>
    </source>
</evidence>
<evidence type="ECO:0000256" key="3">
    <source>
        <dbReference type="ARBA" id="ARBA00023110"/>
    </source>
</evidence>
<feature type="signal peptide" evidence="7">
    <location>
        <begin position="1"/>
        <end position="22"/>
    </location>
</feature>
<dbReference type="Pfam" id="PF00254">
    <property type="entry name" value="FKBP_C"/>
    <property type="match status" value="1"/>
</dbReference>
<evidence type="ECO:0000256" key="2">
    <source>
        <dbReference type="ARBA" id="ARBA00006577"/>
    </source>
</evidence>
<feature type="domain" description="PPIase FKBP-type" evidence="8">
    <location>
        <begin position="72"/>
        <end position="155"/>
    </location>
</feature>
<comment type="similarity">
    <text evidence="2 6">Belongs to the FKBP-type PPIase family.</text>
</comment>
<keyword evidence="10" id="KW-1185">Reference proteome</keyword>
<dbReference type="PROSITE" id="PS50059">
    <property type="entry name" value="FKBP_PPIASE"/>
    <property type="match status" value="1"/>
</dbReference>
<comment type="catalytic activity">
    <reaction evidence="1 5 6">
        <text>[protein]-peptidylproline (omega=180) = [protein]-peptidylproline (omega=0)</text>
        <dbReference type="Rhea" id="RHEA:16237"/>
        <dbReference type="Rhea" id="RHEA-COMP:10747"/>
        <dbReference type="Rhea" id="RHEA-COMP:10748"/>
        <dbReference type="ChEBI" id="CHEBI:83833"/>
        <dbReference type="ChEBI" id="CHEBI:83834"/>
        <dbReference type="EC" id="5.2.1.8"/>
    </reaction>
</comment>
<gene>
    <name evidence="9" type="ORF">GWC95_09455</name>
</gene>
<keyword evidence="7" id="KW-0732">Signal</keyword>
<dbReference type="Gene3D" id="3.10.50.40">
    <property type="match status" value="1"/>
</dbReference>
<organism evidence="9 10">
    <name type="scientific">Sediminibacterium roseum</name>
    <dbReference type="NCBI Taxonomy" id="1978412"/>
    <lineage>
        <taxon>Bacteria</taxon>
        <taxon>Pseudomonadati</taxon>
        <taxon>Bacteroidota</taxon>
        <taxon>Chitinophagia</taxon>
        <taxon>Chitinophagales</taxon>
        <taxon>Chitinophagaceae</taxon>
        <taxon>Sediminibacterium</taxon>
    </lineage>
</organism>
<evidence type="ECO:0000313" key="10">
    <source>
        <dbReference type="Proteomes" id="UP000753802"/>
    </source>
</evidence>
<dbReference type="RefSeq" id="WP_161818456.1">
    <property type="nucleotide sequence ID" value="NZ_JAACJS010000012.1"/>
</dbReference>
<dbReference type="EC" id="5.2.1.8" evidence="6"/>
<dbReference type="SUPFAM" id="SSF54534">
    <property type="entry name" value="FKBP-like"/>
    <property type="match status" value="1"/>
</dbReference>